<name>A0A6J4TYJ7_9ACTN</name>
<feature type="non-terminal residue" evidence="1">
    <location>
        <position position="57"/>
    </location>
</feature>
<feature type="non-terminal residue" evidence="1">
    <location>
        <position position="1"/>
    </location>
</feature>
<dbReference type="AlphaFoldDB" id="A0A6J4TYJ7"/>
<dbReference type="EMBL" id="CADCVT010000457">
    <property type="protein sequence ID" value="CAA9535303.1"/>
    <property type="molecule type" value="Genomic_DNA"/>
</dbReference>
<sequence>GRRCRARVLPRHALGRHRRDRPARELTLDRLPALEAARRGDVRLPVLRDRPAEPDRL</sequence>
<protein>
    <submittedName>
        <fullName evidence="1">Uncharacterized protein</fullName>
    </submittedName>
</protein>
<proteinExistence type="predicted"/>
<evidence type="ECO:0000313" key="1">
    <source>
        <dbReference type="EMBL" id="CAA9535303.1"/>
    </source>
</evidence>
<accession>A0A6J4TYJ7</accession>
<gene>
    <name evidence="1" type="ORF">AVDCRST_MAG85-4048</name>
</gene>
<organism evidence="1">
    <name type="scientific">uncultured Solirubrobacteraceae bacterium</name>
    <dbReference type="NCBI Taxonomy" id="1162706"/>
    <lineage>
        <taxon>Bacteria</taxon>
        <taxon>Bacillati</taxon>
        <taxon>Actinomycetota</taxon>
        <taxon>Thermoleophilia</taxon>
        <taxon>Solirubrobacterales</taxon>
        <taxon>Solirubrobacteraceae</taxon>
        <taxon>environmental samples</taxon>
    </lineage>
</organism>
<reference evidence="1" key="1">
    <citation type="submission" date="2020-02" db="EMBL/GenBank/DDBJ databases">
        <authorList>
            <person name="Meier V. D."/>
        </authorList>
    </citation>
    <scope>NUCLEOTIDE SEQUENCE</scope>
    <source>
        <strain evidence="1">AVDCRST_MAG85</strain>
    </source>
</reference>